<dbReference type="PANTHER" id="PTHR33653">
    <property type="entry name" value="RIBONUCLEASE VAPC2"/>
    <property type="match status" value="1"/>
</dbReference>
<evidence type="ECO:0000256" key="6">
    <source>
        <dbReference type="ARBA" id="ARBA00022842"/>
    </source>
</evidence>
<name>A0A7Z7ILC7_9MYCO</name>
<evidence type="ECO:0000256" key="4">
    <source>
        <dbReference type="ARBA" id="ARBA00022723"/>
    </source>
</evidence>
<accession>A0A7Z7ILC7</accession>
<keyword evidence="6" id="KW-0460">Magnesium</keyword>
<dbReference type="Proteomes" id="UP000554965">
    <property type="component" value="Unassembled WGS sequence"/>
</dbReference>
<evidence type="ECO:0000256" key="3">
    <source>
        <dbReference type="ARBA" id="ARBA00022722"/>
    </source>
</evidence>
<organism evidence="9 10">
    <name type="scientific">Mycobacterium simulans</name>
    <dbReference type="NCBI Taxonomy" id="627089"/>
    <lineage>
        <taxon>Bacteria</taxon>
        <taxon>Bacillati</taxon>
        <taxon>Actinomycetota</taxon>
        <taxon>Actinomycetes</taxon>
        <taxon>Mycobacteriales</taxon>
        <taxon>Mycobacteriaceae</taxon>
        <taxon>Mycobacterium</taxon>
    </lineage>
</organism>
<keyword evidence="3" id="KW-0540">Nuclease</keyword>
<evidence type="ECO:0000256" key="1">
    <source>
        <dbReference type="ARBA" id="ARBA00001946"/>
    </source>
</evidence>
<dbReference type="GO" id="GO:0004519">
    <property type="term" value="F:endonuclease activity"/>
    <property type="evidence" value="ECO:0007669"/>
    <property type="project" value="UniProtKB-KW"/>
</dbReference>
<dbReference type="InterPro" id="IPR002716">
    <property type="entry name" value="PIN_dom"/>
</dbReference>
<dbReference type="AlphaFoldDB" id="A0A7Z7ILC7"/>
<proteinExistence type="inferred from homology"/>
<evidence type="ECO:0000256" key="2">
    <source>
        <dbReference type="ARBA" id="ARBA00022649"/>
    </source>
</evidence>
<dbReference type="GO" id="GO:0016787">
    <property type="term" value="F:hydrolase activity"/>
    <property type="evidence" value="ECO:0007669"/>
    <property type="project" value="UniProtKB-KW"/>
</dbReference>
<reference evidence="9 10" key="1">
    <citation type="submission" date="2017-10" db="EMBL/GenBank/DDBJ databases">
        <authorList>
            <consortium name="Urmite Genomes"/>
        </authorList>
    </citation>
    <scope>NUCLEOTIDE SEQUENCE [LARGE SCALE GENOMIC DNA]</scope>
    <source>
        <strain evidence="9 10">FB-527</strain>
    </source>
</reference>
<dbReference type="EC" id="3.1.-.-" evidence="9"/>
<dbReference type="Pfam" id="PF01850">
    <property type="entry name" value="PIN"/>
    <property type="match status" value="1"/>
</dbReference>
<dbReference type="InterPro" id="IPR029060">
    <property type="entry name" value="PIN-like_dom_sf"/>
</dbReference>
<dbReference type="PANTHER" id="PTHR33653:SF1">
    <property type="entry name" value="RIBONUCLEASE VAPC2"/>
    <property type="match status" value="1"/>
</dbReference>
<comment type="caution">
    <text evidence="9">The sequence shown here is derived from an EMBL/GenBank/DDBJ whole genome shotgun (WGS) entry which is preliminary data.</text>
</comment>
<sequence length="137" mass="14770">MRALVTTPHERALLDTSVVIDYPAAAVAAQASAAAVSTITLAELSYGLHTADPLLNAVREQRYHWIINTFDPIPFDAQAARIYGALCATVRAGGRSPKPRRFDLLIAAVAVALDIPLITRNETDFIGVHQRLVIVAV</sequence>
<dbReference type="InterPro" id="IPR050556">
    <property type="entry name" value="Type_II_TA_system_RNase"/>
</dbReference>
<keyword evidence="2" id="KW-1277">Toxin-antitoxin system</keyword>
<keyword evidence="10" id="KW-1185">Reference proteome</keyword>
<keyword evidence="5 9" id="KW-0378">Hydrolase</keyword>
<dbReference type="SUPFAM" id="SSF88723">
    <property type="entry name" value="PIN domain-like"/>
    <property type="match status" value="1"/>
</dbReference>
<dbReference type="Gene3D" id="3.40.50.1010">
    <property type="entry name" value="5'-nuclease"/>
    <property type="match status" value="1"/>
</dbReference>
<keyword evidence="4" id="KW-0479">Metal-binding</keyword>
<evidence type="ECO:0000313" key="9">
    <source>
        <dbReference type="EMBL" id="SOJ55702.1"/>
    </source>
</evidence>
<evidence type="ECO:0000259" key="8">
    <source>
        <dbReference type="Pfam" id="PF01850"/>
    </source>
</evidence>
<keyword evidence="9" id="KW-0255">Endonuclease</keyword>
<evidence type="ECO:0000313" key="10">
    <source>
        <dbReference type="Proteomes" id="UP000554965"/>
    </source>
</evidence>
<evidence type="ECO:0000256" key="7">
    <source>
        <dbReference type="ARBA" id="ARBA00038093"/>
    </source>
</evidence>
<comment type="cofactor">
    <cofactor evidence="1">
        <name>Mg(2+)</name>
        <dbReference type="ChEBI" id="CHEBI:18420"/>
    </cofactor>
</comment>
<protein>
    <submittedName>
        <fullName evidence="9">tRNA(fMet)-specific endonuclease VapC</fullName>
        <ecNumber evidence="9">3.1.-.-</ecNumber>
    </submittedName>
</protein>
<evidence type="ECO:0000256" key="5">
    <source>
        <dbReference type="ARBA" id="ARBA00022801"/>
    </source>
</evidence>
<comment type="similarity">
    <text evidence="7">Belongs to the PINc/VapC protein family.</text>
</comment>
<feature type="domain" description="PIN" evidence="8">
    <location>
        <begin position="13"/>
        <end position="122"/>
    </location>
</feature>
<dbReference type="EMBL" id="OCTY01000002">
    <property type="protein sequence ID" value="SOJ55702.1"/>
    <property type="molecule type" value="Genomic_DNA"/>
</dbReference>
<gene>
    <name evidence="9" type="primary">vapC_2</name>
    <name evidence="9" type="ORF">MSIMFB_03183</name>
</gene>
<dbReference type="GO" id="GO:0046872">
    <property type="term" value="F:metal ion binding"/>
    <property type="evidence" value="ECO:0007669"/>
    <property type="project" value="UniProtKB-KW"/>
</dbReference>